<dbReference type="Pfam" id="PF03435">
    <property type="entry name" value="Sacchrp_dh_NADP"/>
    <property type="match status" value="1"/>
</dbReference>
<feature type="transmembrane region" description="Helical" evidence="2">
    <location>
        <begin position="288"/>
        <end position="310"/>
    </location>
</feature>
<sequence>MSLSAAAASNRPYDLIIYGATGFTGQLAAEYVQKHYPTLKFALAGRNRSKLEVVRKQITTGSSSNNEKEIPLLVADAVQDPKALDELAQSTKVIANYAGSPFVDKALPVVEACAKHGTCYTDITGEPNFQRLSYDRYHKQAKETGALIVHACGYDSIPSDIGAMLAADAMKERHGCTCKSLELVSRGSKGGASGGTIHTGLSMIFGGKTVPGMNEVKARGAYGLDPEGATGGPDTSDTVSFVTYDSVARTYVIPFIMAGANAPVVRKTNALWGYRYGKQCTYREVQAVPSLISGLAGMVGFGLFGVLLAFPPTRWLLTNYVLPKPGEGPSQQARDTGFFSSKIYAVGEQDQLVVAYVKSGTAGDPGYKATAQMSIEASLAMALEREKCATQGGVLTTATALGMTLVDRLNKTGMQLGVEE</sequence>
<dbReference type="InterPro" id="IPR005097">
    <property type="entry name" value="Sacchrp_dh_NADP-bd"/>
</dbReference>
<name>A0A9N8EZS6_9STRA</name>
<evidence type="ECO:0000313" key="5">
    <source>
        <dbReference type="Proteomes" id="UP001153069"/>
    </source>
</evidence>
<dbReference type="GO" id="GO:0005811">
    <property type="term" value="C:lipid droplet"/>
    <property type="evidence" value="ECO:0007669"/>
    <property type="project" value="TreeGrafter"/>
</dbReference>
<keyword evidence="2" id="KW-0812">Transmembrane</keyword>
<dbReference type="OrthoDB" id="10268090at2759"/>
<dbReference type="AlphaFoldDB" id="A0A9N8EZS6"/>
<dbReference type="GO" id="GO:0005739">
    <property type="term" value="C:mitochondrion"/>
    <property type="evidence" value="ECO:0007669"/>
    <property type="project" value="TreeGrafter"/>
</dbReference>
<evidence type="ECO:0000313" key="4">
    <source>
        <dbReference type="EMBL" id="CAB9530072.1"/>
    </source>
</evidence>
<evidence type="ECO:0000259" key="3">
    <source>
        <dbReference type="Pfam" id="PF03435"/>
    </source>
</evidence>
<organism evidence="4 5">
    <name type="scientific">Seminavis robusta</name>
    <dbReference type="NCBI Taxonomy" id="568900"/>
    <lineage>
        <taxon>Eukaryota</taxon>
        <taxon>Sar</taxon>
        <taxon>Stramenopiles</taxon>
        <taxon>Ochrophyta</taxon>
        <taxon>Bacillariophyta</taxon>
        <taxon>Bacillariophyceae</taxon>
        <taxon>Bacillariophycidae</taxon>
        <taxon>Naviculales</taxon>
        <taxon>Naviculaceae</taxon>
        <taxon>Seminavis</taxon>
    </lineage>
</organism>
<dbReference type="EMBL" id="CAICTM010002731">
    <property type="protein sequence ID" value="CAB9530072.1"/>
    <property type="molecule type" value="Genomic_DNA"/>
</dbReference>
<feature type="domain" description="Saccharopine dehydrogenase NADP binding" evidence="3">
    <location>
        <begin position="16"/>
        <end position="147"/>
    </location>
</feature>
<protein>
    <submittedName>
        <fullName evidence="4">Trans-acting enoyl reductase</fullName>
    </submittedName>
</protein>
<dbReference type="PANTHER" id="PTHR12286">
    <property type="entry name" value="SACCHAROPINE DEHYDROGENASE-LIKE OXIDOREDUCTASE"/>
    <property type="match status" value="1"/>
</dbReference>
<dbReference type="InterPro" id="IPR036291">
    <property type="entry name" value="NAD(P)-bd_dom_sf"/>
</dbReference>
<evidence type="ECO:0000256" key="2">
    <source>
        <dbReference type="SAM" id="Phobius"/>
    </source>
</evidence>
<keyword evidence="5" id="KW-1185">Reference proteome</keyword>
<dbReference type="Gene3D" id="3.40.50.720">
    <property type="entry name" value="NAD(P)-binding Rossmann-like Domain"/>
    <property type="match status" value="1"/>
</dbReference>
<proteinExistence type="inferred from homology"/>
<accession>A0A9N8EZS6</accession>
<dbReference type="GO" id="GO:0005886">
    <property type="term" value="C:plasma membrane"/>
    <property type="evidence" value="ECO:0007669"/>
    <property type="project" value="TreeGrafter"/>
</dbReference>
<gene>
    <name evidence="4" type="ORF">SEMRO_2733_G335790.1</name>
</gene>
<dbReference type="PANTHER" id="PTHR12286:SF5">
    <property type="entry name" value="SACCHAROPINE DEHYDROGENASE-LIKE OXIDOREDUCTASE"/>
    <property type="match status" value="1"/>
</dbReference>
<comment type="caution">
    <text evidence="4">The sequence shown here is derived from an EMBL/GenBank/DDBJ whole genome shotgun (WGS) entry which is preliminary data.</text>
</comment>
<evidence type="ECO:0000256" key="1">
    <source>
        <dbReference type="ARBA" id="ARBA00038048"/>
    </source>
</evidence>
<dbReference type="GO" id="GO:0009247">
    <property type="term" value="P:glycolipid biosynthetic process"/>
    <property type="evidence" value="ECO:0007669"/>
    <property type="project" value="TreeGrafter"/>
</dbReference>
<keyword evidence="2" id="KW-1133">Transmembrane helix</keyword>
<reference evidence="4" key="1">
    <citation type="submission" date="2020-06" db="EMBL/GenBank/DDBJ databases">
        <authorList>
            <consortium name="Plant Systems Biology data submission"/>
        </authorList>
    </citation>
    <scope>NUCLEOTIDE SEQUENCE</scope>
    <source>
        <strain evidence="4">D6</strain>
    </source>
</reference>
<comment type="similarity">
    <text evidence="1">Belongs to the saccharopine dehydrogenase family.</text>
</comment>
<dbReference type="Proteomes" id="UP001153069">
    <property type="component" value="Unassembled WGS sequence"/>
</dbReference>
<dbReference type="SUPFAM" id="SSF51735">
    <property type="entry name" value="NAD(P)-binding Rossmann-fold domains"/>
    <property type="match status" value="1"/>
</dbReference>
<keyword evidence="2" id="KW-0472">Membrane</keyword>
<dbReference type="InterPro" id="IPR051276">
    <property type="entry name" value="Saccharopine_DH-like_oxidrdct"/>
</dbReference>